<gene>
    <name evidence="1" type="ORF">PBLR_13183</name>
</gene>
<name>A0A383RDH6_PAEAL</name>
<reference evidence="2" key="1">
    <citation type="submission" date="2018-08" db="EMBL/GenBank/DDBJ databases">
        <authorList>
            <person name="Chevrot R."/>
        </authorList>
    </citation>
    <scope>NUCLEOTIDE SEQUENCE [LARGE SCALE GENOMIC DNA]</scope>
</reference>
<sequence length="40" mass="4343">MAAEDDNQRVILLIVLIVLFVSFAFGLVQGAEEPAETIIP</sequence>
<organism evidence="1 2">
    <name type="scientific">Paenibacillus alvei</name>
    <name type="common">Bacillus alvei</name>
    <dbReference type="NCBI Taxonomy" id="44250"/>
    <lineage>
        <taxon>Bacteria</taxon>
        <taxon>Bacillati</taxon>
        <taxon>Bacillota</taxon>
        <taxon>Bacilli</taxon>
        <taxon>Bacillales</taxon>
        <taxon>Paenibacillaceae</taxon>
        <taxon>Paenibacillus</taxon>
    </lineage>
</organism>
<proteinExistence type="predicted"/>
<evidence type="ECO:0000313" key="2">
    <source>
        <dbReference type="Proteomes" id="UP000304148"/>
    </source>
</evidence>
<dbReference type="AlphaFoldDB" id="A0A383RDH6"/>
<accession>A0A383RDH6</accession>
<dbReference type="RefSeq" id="WP_269473555.1">
    <property type="nucleotide sequence ID" value="NZ_LS992241.1"/>
</dbReference>
<evidence type="ECO:0000313" key="1">
    <source>
        <dbReference type="EMBL" id="SYX84761.1"/>
    </source>
</evidence>
<protein>
    <submittedName>
        <fullName evidence="1">Uncharacterized protein</fullName>
    </submittedName>
</protein>
<dbReference type="Proteomes" id="UP000304148">
    <property type="component" value="Chromosome"/>
</dbReference>
<dbReference type="EMBL" id="LS992241">
    <property type="protein sequence ID" value="SYX84761.1"/>
    <property type="molecule type" value="Genomic_DNA"/>
</dbReference>